<dbReference type="PANTHER" id="PTHR16955">
    <property type="entry name" value="METASTASIS-SUPPRESSOR KISS-1"/>
    <property type="match status" value="1"/>
</dbReference>
<name>A0AAD4Y7E8_OVIAM</name>
<reference evidence="7" key="1">
    <citation type="submission" date="2022-03" db="EMBL/GenBank/DDBJ databases">
        <title>Genomic analyses of argali, domestic sheep and their hybrids provide insights into chromosomal evolution, heterosis and genetic basis of agronomic traits.</title>
        <authorList>
            <person name="Li M."/>
        </authorList>
    </citation>
    <scope>NUCLEOTIDE SEQUENCE</scope>
    <source>
        <strain evidence="7">CAU-MHL-2022a</strain>
        <tissue evidence="7">Skin</tissue>
    </source>
</reference>
<dbReference type="Pfam" id="PF04178">
    <property type="entry name" value="Got1"/>
    <property type="match status" value="1"/>
</dbReference>
<dbReference type="GO" id="GO:0016192">
    <property type="term" value="P:vesicle-mediated transport"/>
    <property type="evidence" value="ECO:0007669"/>
    <property type="project" value="InterPro"/>
</dbReference>
<dbReference type="PANTHER" id="PTHR16955:SF6">
    <property type="entry name" value="METASTASIS-SUPPRESSOR KISS-1"/>
    <property type="match status" value="1"/>
</dbReference>
<keyword evidence="3 6" id="KW-1133">Transmembrane helix</keyword>
<feature type="transmembrane region" description="Helical" evidence="6">
    <location>
        <begin position="51"/>
        <end position="71"/>
    </location>
</feature>
<dbReference type="GO" id="GO:0031773">
    <property type="term" value="F:kisspeptin receptor binding"/>
    <property type="evidence" value="ECO:0007669"/>
    <property type="project" value="TreeGrafter"/>
</dbReference>
<keyword evidence="4 6" id="KW-0472">Membrane</keyword>
<keyword evidence="2 6" id="KW-0812">Transmembrane</keyword>
<dbReference type="Pfam" id="PF15152">
    <property type="entry name" value="Kisspeptin"/>
    <property type="match status" value="1"/>
</dbReference>
<evidence type="ECO:0000313" key="8">
    <source>
        <dbReference type="Proteomes" id="UP001214576"/>
    </source>
</evidence>
<feature type="transmembrane region" description="Helical" evidence="6">
    <location>
        <begin position="21"/>
        <end position="45"/>
    </location>
</feature>
<dbReference type="Proteomes" id="UP001214576">
    <property type="component" value="Unassembled WGS sequence"/>
</dbReference>
<evidence type="ECO:0000256" key="6">
    <source>
        <dbReference type="SAM" id="Phobius"/>
    </source>
</evidence>
<dbReference type="GO" id="GO:0007204">
    <property type="term" value="P:positive regulation of cytosolic calcium ion concentration"/>
    <property type="evidence" value="ECO:0007669"/>
    <property type="project" value="TreeGrafter"/>
</dbReference>
<comment type="subcellular location">
    <subcellularLocation>
        <location evidence="1">Membrane</location>
        <topology evidence="1">Multi-pass membrane protein</topology>
    </subcellularLocation>
</comment>
<dbReference type="GO" id="GO:0012505">
    <property type="term" value="C:endomembrane system"/>
    <property type="evidence" value="ECO:0007669"/>
    <property type="project" value="UniProtKB-ARBA"/>
</dbReference>
<dbReference type="InterPro" id="IPR007305">
    <property type="entry name" value="Vesicle_transpt_Got1/SFT2"/>
</dbReference>
<dbReference type="GO" id="GO:0007186">
    <property type="term" value="P:G protein-coupled receptor signaling pathway"/>
    <property type="evidence" value="ECO:0007669"/>
    <property type="project" value="TreeGrafter"/>
</dbReference>
<evidence type="ECO:0000256" key="3">
    <source>
        <dbReference type="ARBA" id="ARBA00022989"/>
    </source>
</evidence>
<dbReference type="AlphaFoldDB" id="A0AAD4Y7E8"/>
<dbReference type="GO" id="GO:0016020">
    <property type="term" value="C:membrane"/>
    <property type="evidence" value="ECO:0007669"/>
    <property type="project" value="UniProtKB-SubCell"/>
</dbReference>
<evidence type="ECO:0008006" key="9">
    <source>
        <dbReference type="Google" id="ProtNLM"/>
    </source>
</evidence>
<feature type="compositionally biased region" description="Low complexity" evidence="5">
    <location>
        <begin position="181"/>
        <end position="196"/>
    </location>
</feature>
<comment type="caution">
    <text evidence="7">The sequence shown here is derived from an EMBL/GenBank/DDBJ whole genome shotgun (WGS) entry which is preliminary data.</text>
</comment>
<organism evidence="7 8">
    <name type="scientific">Ovis ammon polii</name>
    <dbReference type="NCBI Taxonomy" id="230172"/>
    <lineage>
        <taxon>Eukaryota</taxon>
        <taxon>Metazoa</taxon>
        <taxon>Chordata</taxon>
        <taxon>Craniata</taxon>
        <taxon>Vertebrata</taxon>
        <taxon>Euteleostomi</taxon>
        <taxon>Mammalia</taxon>
        <taxon>Eutheria</taxon>
        <taxon>Laurasiatheria</taxon>
        <taxon>Artiodactyla</taxon>
        <taxon>Ruminantia</taxon>
        <taxon>Pecora</taxon>
        <taxon>Bovidae</taxon>
        <taxon>Caprinae</taxon>
        <taxon>Ovis</taxon>
    </lineage>
</organism>
<evidence type="ECO:0000256" key="5">
    <source>
        <dbReference type="SAM" id="MobiDB-lite"/>
    </source>
</evidence>
<feature type="region of interest" description="Disordered" evidence="5">
    <location>
        <begin position="179"/>
        <end position="218"/>
    </location>
</feature>
<evidence type="ECO:0000313" key="7">
    <source>
        <dbReference type="EMBL" id="KAI4537148.1"/>
    </source>
</evidence>
<feature type="transmembrane region" description="Helical" evidence="6">
    <location>
        <begin position="83"/>
        <end position="104"/>
    </location>
</feature>
<sequence length="262" mass="28258">MRAAAASQLSPQTRPTPTSLRIAEIGVGTTGFGIFFILFGMLLYFDSVLLAFGNLLFLTGLSLIIGLRRTFSFFFQRHKLKGTSFFLGGVVIVLLRWPLLGMFLETYGFFSLFRGFFPVAFGFLGSASNIPFLSALMLFLCATAFRETLENVAPMENPRTTGSQLGPATLRAPWEQSPRCAAGKPTAAGPRPRGAALCPSESSAGPRQPGPCAPRSRLIPAPRGAALVQREKDVSAYNWNSFGLRYGRRQAALPGGRGAARG</sequence>
<evidence type="ECO:0000256" key="1">
    <source>
        <dbReference type="ARBA" id="ARBA00004141"/>
    </source>
</evidence>
<gene>
    <name evidence="7" type="ORF">MG293_013351</name>
</gene>
<accession>A0AAD4Y7E8</accession>
<dbReference type="GO" id="GO:0005737">
    <property type="term" value="C:cytoplasm"/>
    <property type="evidence" value="ECO:0007669"/>
    <property type="project" value="UniProtKB-ARBA"/>
</dbReference>
<keyword evidence="8" id="KW-1185">Reference proteome</keyword>
<evidence type="ECO:0000256" key="2">
    <source>
        <dbReference type="ARBA" id="ARBA00022692"/>
    </source>
</evidence>
<proteinExistence type="predicted"/>
<dbReference type="InterPro" id="IPR020207">
    <property type="entry name" value="Metastasis-suppressor_KiSS-1"/>
</dbReference>
<evidence type="ECO:0000256" key="4">
    <source>
        <dbReference type="ARBA" id="ARBA00023136"/>
    </source>
</evidence>
<feature type="transmembrane region" description="Helical" evidence="6">
    <location>
        <begin position="116"/>
        <end position="145"/>
    </location>
</feature>
<protein>
    <recommendedName>
        <fullName evidence="9">Vesicle transport protein GOT1A</fullName>
    </recommendedName>
</protein>
<dbReference type="EMBL" id="JAKZEL010000015">
    <property type="protein sequence ID" value="KAI4537148.1"/>
    <property type="molecule type" value="Genomic_DNA"/>
</dbReference>